<feature type="transmembrane region" description="Helical" evidence="11">
    <location>
        <begin position="236"/>
        <end position="259"/>
    </location>
</feature>
<evidence type="ECO:0000259" key="12">
    <source>
        <dbReference type="PROSITE" id="PS50262"/>
    </source>
</evidence>
<dbReference type="GO" id="GO:0004984">
    <property type="term" value="F:olfactory receptor activity"/>
    <property type="evidence" value="ECO:0007669"/>
    <property type="project" value="InterPro"/>
</dbReference>
<name>A0A8C4SU26_ERPCA</name>
<dbReference type="InterPro" id="IPR050516">
    <property type="entry name" value="Olfactory_GPCR"/>
</dbReference>
<evidence type="ECO:0000256" key="3">
    <source>
        <dbReference type="ARBA" id="ARBA00022692"/>
    </source>
</evidence>
<feature type="transmembrane region" description="Helical" evidence="11">
    <location>
        <begin position="26"/>
        <end position="50"/>
    </location>
</feature>
<dbReference type="PROSITE" id="PS00237">
    <property type="entry name" value="G_PROTEIN_RECEP_F1_1"/>
    <property type="match status" value="1"/>
</dbReference>
<evidence type="ECO:0000256" key="6">
    <source>
        <dbReference type="ARBA" id="ARBA00023040"/>
    </source>
</evidence>
<dbReference type="SMART" id="SM01381">
    <property type="entry name" value="7TM_GPCR_Srsx"/>
    <property type="match status" value="1"/>
</dbReference>
<protein>
    <recommendedName>
        <fullName evidence="11">Olfactory receptor</fullName>
    </recommendedName>
</protein>
<evidence type="ECO:0000256" key="5">
    <source>
        <dbReference type="ARBA" id="ARBA00022989"/>
    </source>
</evidence>
<evidence type="ECO:0000256" key="9">
    <source>
        <dbReference type="ARBA" id="ARBA00023224"/>
    </source>
</evidence>
<dbReference type="PRINTS" id="PR00237">
    <property type="entry name" value="GPCRRHODOPSN"/>
</dbReference>
<evidence type="ECO:0000256" key="11">
    <source>
        <dbReference type="RuleBase" id="RU363047"/>
    </source>
</evidence>
<keyword evidence="8 10" id="KW-0675">Receptor</keyword>
<keyword evidence="14" id="KW-1185">Reference proteome</keyword>
<keyword evidence="4 11" id="KW-0552">Olfaction</keyword>
<dbReference type="PRINTS" id="PR00245">
    <property type="entry name" value="OLFACTORYR"/>
</dbReference>
<dbReference type="GeneTree" id="ENSGT00940000161454"/>
<keyword evidence="6 10" id="KW-0297">G-protein coupled receptor</keyword>
<keyword evidence="2 11" id="KW-1003">Cell membrane</keyword>
<keyword evidence="11" id="KW-0716">Sensory transduction</keyword>
<dbReference type="FunFam" id="1.20.1070.10:FF:000015">
    <property type="entry name" value="Olfactory receptor"/>
    <property type="match status" value="1"/>
</dbReference>
<dbReference type="InterPro" id="IPR000276">
    <property type="entry name" value="GPCR_Rhodpsn"/>
</dbReference>
<evidence type="ECO:0000256" key="7">
    <source>
        <dbReference type="ARBA" id="ARBA00023136"/>
    </source>
</evidence>
<feature type="transmembrane region" description="Helical" evidence="11">
    <location>
        <begin position="271"/>
        <end position="292"/>
    </location>
</feature>
<dbReference type="Pfam" id="PF13853">
    <property type="entry name" value="7tm_4"/>
    <property type="match status" value="1"/>
</dbReference>
<proteinExistence type="inferred from homology"/>
<evidence type="ECO:0000256" key="10">
    <source>
        <dbReference type="RuleBase" id="RU000688"/>
    </source>
</evidence>
<keyword evidence="3 10" id="KW-0812">Transmembrane</keyword>
<feature type="transmembrane region" description="Helical" evidence="11">
    <location>
        <begin position="202"/>
        <end position="224"/>
    </location>
</feature>
<evidence type="ECO:0000256" key="4">
    <source>
        <dbReference type="ARBA" id="ARBA00022725"/>
    </source>
</evidence>
<dbReference type="InterPro" id="IPR000725">
    <property type="entry name" value="Olfact_rcpt"/>
</dbReference>
<dbReference type="PROSITE" id="PS50262">
    <property type="entry name" value="G_PROTEIN_RECEP_F1_2"/>
    <property type="match status" value="1"/>
</dbReference>
<evidence type="ECO:0000256" key="2">
    <source>
        <dbReference type="ARBA" id="ARBA00022475"/>
    </source>
</evidence>
<reference evidence="13" key="1">
    <citation type="submission" date="2025-08" db="UniProtKB">
        <authorList>
            <consortium name="Ensembl"/>
        </authorList>
    </citation>
    <scope>IDENTIFICATION</scope>
</reference>
<feature type="transmembrane region" description="Helical" evidence="11">
    <location>
        <begin position="96"/>
        <end position="118"/>
    </location>
</feature>
<keyword evidence="5 11" id="KW-1133">Transmembrane helix</keyword>
<comment type="similarity">
    <text evidence="10">Belongs to the G-protein coupled receptor 1 family.</text>
</comment>
<dbReference type="SUPFAM" id="SSF81321">
    <property type="entry name" value="Family A G protein-coupled receptor-like"/>
    <property type="match status" value="1"/>
</dbReference>
<sequence length="321" mass="35646">MPNATVTVSEFVLHCAIDKDKMTFTIVALALIYVVTLLGNLLVIVVIIINPHLHSPMFFYIGTLAVFDMVNSSNLIPRMLAVLLSNATTVPYGPCLLQLSVVYHLGVANGLLLSAMAYDRYVAVVYPLRYPSLVTKKTVCISIFLVNIISAAILTPYMVFATELSFCRTNILPYCFCDFVTMVHISCTEDPRHLTLLSSTTIATGVGELAIILFSYSRIVVAALKISSADGKKKVFSTLLTHLLVVCLFYLPLMISYILPGIGVQLSAEAYNVLVIIAIMVPPMMNPIIYSFRNKEIKGSIYRLWTRKRTTPDTFHGWSRM</sequence>
<organism evidence="13 14">
    <name type="scientific">Erpetoichthys calabaricus</name>
    <name type="common">Rope fish</name>
    <name type="synonym">Calamoichthys calabaricus</name>
    <dbReference type="NCBI Taxonomy" id="27687"/>
    <lineage>
        <taxon>Eukaryota</taxon>
        <taxon>Metazoa</taxon>
        <taxon>Chordata</taxon>
        <taxon>Craniata</taxon>
        <taxon>Vertebrata</taxon>
        <taxon>Euteleostomi</taxon>
        <taxon>Actinopterygii</taxon>
        <taxon>Polypteriformes</taxon>
        <taxon>Polypteridae</taxon>
        <taxon>Erpetoichthys</taxon>
    </lineage>
</organism>
<keyword evidence="9 10" id="KW-0807">Transducer</keyword>
<dbReference type="Proteomes" id="UP000694620">
    <property type="component" value="Unassembled WGS sequence"/>
</dbReference>
<dbReference type="AlphaFoldDB" id="A0A8C4SU26"/>
<dbReference type="GO" id="GO:0005886">
    <property type="term" value="C:plasma membrane"/>
    <property type="evidence" value="ECO:0007669"/>
    <property type="project" value="UniProtKB-SubCell"/>
</dbReference>
<evidence type="ECO:0000313" key="14">
    <source>
        <dbReference type="Proteomes" id="UP000694620"/>
    </source>
</evidence>
<keyword evidence="7 11" id="KW-0472">Membrane</keyword>
<dbReference type="Gene3D" id="1.20.1070.10">
    <property type="entry name" value="Rhodopsin 7-helix transmembrane proteins"/>
    <property type="match status" value="1"/>
</dbReference>
<dbReference type="Ensembl" id="ENSECRT00000022619.1">
    <property type="protein sequence ID" value="ENSECRP00000022147.1"/>
    <property type="gene ID" value="ENSECRG00000014974.1"/>
</dbReference>
<gene>
    <name evidence="13" type="primary">LOC114641343</name>
</gene>
<evidence type="ECO:0000313" key="13">
    <source>
        <dbReference type="Ensembl" id="ENSECRP00000022147.1"/>
    </source>
</evidence>
<reference evidence="13" key="2">
    <citation type="submission" date="2025-09" db="UniProtKB">
        <authorList>
            <consortium name="Ensembl"/>
        </authorList>
    </citation>
    <scope>IDENTIFICATION</scope>
</reference>
<evidence type="ECO:0000256" key="8">
    <source>
        <dbReference type="ARBA" id="ARBA00023170"/>
    </source>
</evidence>
<evidence type="ECO:0000256" key="1">
    <source>
        <dbReference type="ARBA" id="ARBA00004651"/>
    </source>
</evidence>
<comment type="subcellular location">
    <subcellularLocation>
        <location evidence="1 11">Cell membrane</location>
        <topology evidence="1 11">Multi-pass membrane protein</topology>
    </subcellularLocation>
</comment>
<dbReference type="InterPro" id="IPR017452">
    <property type="entry name" value="GPCR_Rhodpsn_7TM"/>
</dbReference>
<accession>A0A8C4SU26</accession>
<feature type="domain" description="G-protein coupled receptors family 1 profile" evidence="12">
    <location>
        <begin position="39"/>
        <end position="290"/>
    </location>
</feature>
<feature type="transmembrane region" description="Helical" evidence="11">
    <location>
        <begin position="139"/>
        <end position="160"/>
    </location>
</feature>
<dbReference type="GO" id="GO:0004930">
    <property type="term" value="F:G protein-coupled receptor activity"/>
    <property type="evidence" value="ECO:0007669"/>
    <property type="project" value="UniProtKB-KW"/>
</dbReference>
<dbReference type="PANTHER" id="PTHR26452">
    <property type="entry name" value="OLFACTORY RECEPTOR"/>
    <property type="match status" value="1"/>
</dbReference>